<dbReference type="Proteomes" id="UP000244755">
    <property type="component" value="Chromosome 1"/>
</dbReference>
<keyword evidence="2" id="KW-1185">Reference proteome</keyword>
<dbReference type="KEGG" id="mee:DA075_18045"/>
<proteinExistence type="predicted"/>
<dbReference type="EMBL" id="CP028843">
    <property type="protein sequence ID" value="AWB22576.1"/>
    <property type="molecule type" value="Genomic_DNA"/>
</dbReference>
<evidence type="ECO:0000313" key="2">
    <source>
        <dbReference type="Proteomes" id="UP000244755"/>
    </source>
</evidence>
<dbReference type="AlphaFoldDB" id="A0A2R4WM30"/>
<sequence length="108" mass="12160">MAPDDPVTPRLTPRKFWLLFMATVHDTLSANGPLTVRNIMAKLPDGWMGATARYGKAAPGKTIWAGRLRQKLRQRIVEGRPFKELDEDRFAVNGPWLPKCMPDDEDAA</sequence>
<protein>
    <submittedName>
        <fullName evidence="1">Uncharacterized protein</fullName>
    </submittedName>
</protein>
<name>A0A2R4WM30_9HYPH</name>
<evidence type="ECO:0000313" key="1">
    <source>
        <dbReference type="EMBL" id="AWB22576.1"/>
    </source>
</evidence>
<organism evidence="1 2">
    <name type="scientific">Methylobacterium currus</name>
    <dbReference type="NCBI Taxonomy" id="2051553"/>
    <lineage>
        <taxon>Bacteria</taxon>
        <taxon>Pseudomonadati</taxon>
        <taxon>Pseudomonadota</taxon>
        <taxon>Alphaproteobacteria</taxon>
        <taxon>Hyphomicrobiales</taxon>
        <taxon>Methylobacteriaceae</taxon>
        <taxon>Methylobacterium</taxon>
    </lineage>
</organism>
<dbReference type="RefSeq" id="WP_099954386.1">
    <property type="nucleotide sequence ID" value="NZ_CP028843.1"/>
</dbReference>
<reference evidence="1 2" key="1">
    <citation type="submission" date="2018-04" db="EMBL/GenBank/DDBJ databases">
        <title>Methylobacterium sp. PR1016A genome.</title>
        <authorList>
            <person name="Park W."/>
        </authorList>
    </citation>
    <scope>NUCLEOTIDE SEQUENCE [LARGE SCALE GENOMIC DNA]</scope>
    <source>
        <strain evidence="1 2">PR1016A</strain>
    </source>
</reference>
<gene>
    <name evidence="1" type="ORF">DA075_18045</name>
</gene>
<accession>A0A2R4WM30</accession>